<evidence type="ECO:0000259" key="1">
    <source>
        <dbReference type="Pfam" id="PF00501"/>
    </source>
</evidence>
<accession>A0ABW3CHV5</accession>
<keyword evidence="3" id="KW-1185">Reference proteome</keyword>
<dbReference type="EMBL" id="JBHTIR010002067">
    <property type="protein sequence ID" value="MFD0853323.1"/>
    <property type="molecule type" value="Genomic_DNA"/>
</dbReference>
<name>A0ABW3CHV5_9ACTN</name>
<dbReference type="InterPro" id="IPR050237">
    <property type="entry name" value="ATP-dep_AMP-bd_enzyme"/>
</dbReference>
<protein>
    <submittedName>
        <fullName evidence="2">AMP-binding protein</fullName>
    </submittedName>
</protein>
<dbReference type="PANTHER" id="PTHR43767:SF1">
    <property type="entry name" value="NONRIBOSOMAL PEPTIDE SYNTHASE PES1 (EUROFUNG)-RELATED"/>
    <property type="match status" value="1"/>
</dbReference>
<dbReference type="PANTHER" id="PTHR43767">
    <property type="entry name" value="LONG-CHAIN-FATTY-ACID--COA LIGASE"/>
    <property type="match status" value="1"/>
</dbReference>
<feature type="domain" description="AMP-dependent synthetase/ligase" evidence="1">
    <location>
        <begin position="22"/>
        <end position="134"/>
    </location>
</feature>
<dbReference type="InterPro" id="IPR042099">
    <property type="entry name" value="ANL_N_sf"/>
</dbReference>
<dbReference type="InterPro" id="IPR000873">
    <property type="entry name" value="AMP-dep_synth/lig_dom"/>
</dbReference>
<proteinExistence type="predicted"/>
<reference evidence="3" key="1">
    <citation type="journal article" date="2019" name="Int. J. Syst. Evol. Microbiol.">
        <title>The Global Catalogue of Microorganisms (GCM) 10K type strain sequencing project: providing services to taxonomists for standard genome sequencing and annotation.</title>
        <authorList>
            <consortium name="The Broad Institute Genomics Platform"/>
            <consortium name="The Broad Institute Genome Sequencing Center for Infectious Disease"/>
            <person name="Wu L."/>
            <person name="Ma J."/>
        </authorList>
    </citation>
    <scope>NUCLEOTIDE SEQUENCE [LARGE SCALE GENOMIC DNA]</scope>
    <source>
        <strain evidence="3">JCM 31696</strain>
    </source>
</reference>
<gene>
    <name evidence="2" type="ORF">ACFQ07_13865</name>
</gene>
<evidence type="ECO:0000313" key="3">
    <source>
        <dbReference type="Proteomes" id="UP001597083"/>
    </source>
</evidence>
<dbReference type="Gene3D" id="3.40.50.12780">
    <property type="entry name" value="N-terminal domain of ligase-like"/>
    <property type="match status" value="1"/>
</dbReference>
<sequence>MARAIPPSQSPFSNYAYAILTANALRTPDKVALTYCGEQSFTYDQLNRKVNRVAHALLAAGVEPGMRVASLMNETLHVAEVYLAQMKLGSIVAALNPYWPADTLRQVVEHSECTAFVYDATVEKLIDEIRPDLPGVKLWLRVGGPSEGSVDVDALA</sequence>
<organism evidence="2 3">
    <name type="scientific">Actinomadura adrarensis</name>
    <dbReference type="NCBI Taxonomy" id="1819600"/>
    <lineage>
        <taxon>Bacteria</taxon>
        <taxon>Bacillati</taxon>
        <taxon>Actinomycetota</taxon>
        <taxon>Actinomycetes</taxon>
        <taxon>Streptosporangiales</taxon>
        <taxon>Thermomonosporaceae</taxon>
        <taxon>Actinomadura</taxon>
    </lineage>
</organism>
<dbReference type="Proteomes" id="UP001597083">
    <property type="component" value="Unassembled WGS sequence"/>
</dbReference>
<feature type="non-terminal residue" evidence="2">
    <location>
        <position position="156"/>
    </location>
</feature>
<dbReference type="SUPFAM" id="SSF56801">
    <property type="entry name" value="Acetyl-CoA synthetase-like"/>
    <property type="match status" value="1"/>
</dbReference>
<dbReference type="Pfam" id="PF00501">
    <property type="entry name" value="AMP-binding"/>
    <property type="match status" value="1"/>
</dbReference>
<evidence type="ECO:0000313" key="2">
    <source>
        <dbReference type="EMBL" id="MFD0853323.1"/>
    </source>
</evidence>
<comment type="caution">
    <text evidence="2">The sequence shown here is derived from an EMBL/GenBank/DDBJ whole genome shotgun (WGS) entry which is preliminary data.</text>
</comment>